<evidence type="ECO:0000256" key="1">
    <source>
        <dbReference type="SAM" id="MobiDB-lite"/>
    </source>
</evidence>
<evidence type="ECO:0000259" key="2">
    <source>
        <dbReference type="PROSITE" id="PS51053"/>
    </source>
</evidence>
<dbReference type="InterPro" id="IPR052262">
    <property type="entry name" value="E2F-SERTA_domain_protein"/>
</dbReference>
<name>A0ABR0Z2R3_HUSHU</name>
<comment type="caution">
    <text evidence="3">The sequence shown here is derived from an EMBL/GenBank/DDBJ whole genome shotgun (WGS) entry which is preliminary data.</text>
</comment>
<keyword evidence="4" id="KW-1185">Reference proteome</keyword>
<dbReference type="PROSITE" id="PS51053">
    <property type="entry name" value="SERTA"/>
    <property type="match status" value="1"/>
</dbReference>
<accession>A0ABR0Z2R3</accession>
<proteinExistence type="predicted"/>
<dbReference type="Pfam" id="PF06031">
    <property type="entry name" value="SERTA"/>
    <property type="match status" value="1"/>
</dbReference>
<organism evidence="3 4">
    <name type="scientific">Huso huso</name>
    <name type="common">Beluga</name>
    <name type="synonym">Acipenser huso</name>
    <dbReference type="NCBI Taxonomy" id="61971"/>
    <lineage>
        <taxon>Eukaryota</taxon>
        <taxon>Metazoa</taxon>
        <taxon>Chordata</taxon>
        <taxon>Craniata</taxon>
        <taxon>Vertebrata</taxon>
        <taxon>Euteleostomi</taxon>
        <taxon>Actinopterygii</taxon>
        <taxon>Chondrostei</taxon>
        <taxon>Acipenseriformes</taxon>
        <taxon>Acipenseridae</taxon>
        <taxon>Huso</taxon>
    </lineage>
</organism>
<dbReference type="InterPro" id="IPR009263">
    <property type="entry name" value="SERTA_dom"/>
</dbReference>
<gene>
    <name evidence="3" type="ORF">HHUSO_G19776</name>
</gene>
<feature type="non-terminal residue" evidence="3">
    <location>
        <position position="1"/>
    </location>
</feature>
<dbReference type="PANTHER" id="PTHR16277:SF16">
    <property type="entry name" value="SERTA DOMAIN-CONTAINING PROTEIN"/>
    <property type="match status" value="1"/>
</dbReference>
<feature type="domain" description="SERTA" evidence="2">
    <location>
        <begin position="37"/>
        <end position="84"/>
    </location>
</feature>
<feature type="region of interest" description="Disordered" evidence="1">
    <location>
        <begin position="178"/>
        <end position="199"/>
    </location>
</feature>
<protein>
    <submittedName>
        <fullName evidence="3">SERTA domain-containing protein 2-like</fullName>
    </submittedName>
</protein>
<dbReference type="EMBL" id="JAHFZB010000018">
    <property type="protein sequence ID" value="KAK6479111.1"/>
    <property type="molecule type" value="Genomic_DNA"/>
</dbReference>
<reference evidence="3 4" key="1">
    <citation type="submission" date="2021-05" db="EMBL/GenBank/DDBJ databases">
        <authorList>
            <person name="Zahm M."/>
            <person name="Klopp C."/>
            <person name="Cabau C."/>
            <person name="Kuhl H."/>
            <person name="Suciu R."/>
            <person name="Ciorpac M."/>
            <person name="Holostenco D."/>
            <person name="Gessner J."/>
            <person name="Wuertz S."/>
            <person name="Hohne C."/>
            <person name="Stock M."/>
            <person name="Gislard M."/>
            <person name="Lluch J."/>
            <person name="Milhes M."/>
            <person name="Lampietro C."/>
            <person name="Lopez Roques C."/>
            <person name="Donnadieu C."/>
            <person name="Du K."/>
            <person name="Schartl M."/>
            <person name="Guiguen Y."/>
        </authorList>
    </citation>
    <scope>NUCLEOTIDE SEQUENCE [LARGE SCALE GENOMIC DNA]</scope>
    <source>
        <strain evidence="3">Hh-F2</strain>
        <tissue evidence="3">Blood</tissue>
    </source>
</reference>
<evidence type="ECO:0000313" key="4">
    <source>
        <dbReference type="Proteomes" id="UP001369086"/>
    </source>
</evidence>
<dbReference type="Proteomes" id="UP001369086">
    <property type="component" value="Unassembled WGS sequence"/>
</dbReference>
<evidence type="ECO:0000313" key="3">
    <source>
        <dbReference type="EMBL" id="KAK6479111.1"/>
    </source>
</evidence>
<sequence>SLRYMLGRGVKRKLSDYDESMAAGLPGPFDSSPALPYPQQRQLVLNMCLRKLQSCCLKVEPSLHRSVLLSNTLRQIQGEMLNEDCNTSPLAVQSDRNAYSVDTSPYIGGNPPATPAHIPDLPPLPLYSQAEEANLMTMPSDNGMSSTVSSHVRVSGFMKDMSPPPAFPSWAENEELDFFSSSSSSSEDEGNDHPAGSRSLDSLFGSFEIPNSTSYLTDLAFDDIFEDIDTSMYDSSDFTSVLSFTAPRSSVSPSEDSLKPFSTCSSLSTNGIQICVTDLNDLDHIMEILVES</sequence>
<dbReference type="PANTHER" id="PTHR16277">
    <property type="entry name" value="CELL DIVISION CYCLE ASSOCIATED PROTEIN 4/SERTA DOMAIN-CONTAINING PROTEIN 2"/>
    <property type="match status" value="1"/>
</dbReference>